<gene>
    <name evidence="2" type="ORF">N7469_003181</name>
</gene>
<dbReference type="GeneID" id="81381268"/>
<protein>
    <submittedName>
        <fullName evidence="2">Uncharacterized protein</fullName>
    </submittedName>
</protein>
<dbReference type="RefSeq" id="XP_056504595.1">
    <property type="nucleotide sequence ID" value="XM_056642101.1"/>
</dbReference>
<feature type="compositionally biased region" description="Polar residues" evidence="1">
    <location>
        <begin position="132"/>
        <end position="151"/>
    </location>
</feature>
<reference evidence="2" key="2">
    <citation type="journal article" date="2023" name="IMA Fungus">
        <title>Comparative genomic study of the Penicillium genus elucidates a diverse pangenome and 15 lateral gene transfer events.</title>
        <authorList>
            <person name="Petersen C."/>
            <person name="Sorensen T."/>
            <person name="Nielsen M.R."/>
            <person name="Sondergaard T.E."/>
            <person name="Sorensen J.L."/>
            <person name="Fitzpatrick D.A."/>
            <person name="Frisvad J.C."/>
            <person name="Nielsen K.L."/>
        </authorList>
    </citation>
    <scope>NUCLEOTIDE SEQUENCE</scope>
    <source>
        <strain evidence="2">IBT 23319</strain>
    </source>
</reference>
<evidence type="ECO:0000313" key="3">
    <source>
        <dbReference type="Proteomes" id="UP001147733"/>
    </source>
</evidence>
<dbReference type="AlphaFoldDB" id="A0A9W9PC01"/>
<evidence type="ECO:0000313" key="2">
    <source>
        <dbReference type="EMBL" id="KAJ5241590.1"/>
    </source>
</evidence>
<feature type="region of interest" description="Disordered" evidence="1">
    <location>
        <begin position="129"/>
        <end position="214"/>
    </location>
</feature>
<name>A0A9W9PC01_PENCI</name>
<feature type="compositionally biased region" description="Basic and acidic residues" evidence="1">
    <location>
        <begin position="197"/>
        <end position="214"/>
    </location>
</feature>
<feature type="compositionally biased region" description="Basic and acidic residues" evidence="1">
    <location>
        <begin position="152"/>
        <end position="170"/>
    </location>
</feature>
<dbReference type="OrthoDB" id="3800761at2759"/>
<proteinExistence type="predicted"/>
<sequence>MFDEIRAPGFVFLPTDLQYFIDFEHADAKKRTVTMRARRVPTASDYRRYQEENGKIPLGKKGGLYQGVFLQPYKEQKILQAKTWHGEPIYAIRRAVIALTTPGINLLPPLAAEQLLTLMKLYFGRGPPTFPSPTSARSVEGNPESSKSPGNDQKDSHRDHGPYPGRDIRSPPKRGTAEAPPDNDQYQGSSPPKRQRRETTGLDKDSSYQSTDRDNFIRDWLYRIDQVTEDVVREVLYVPSVA</sequence>
<evidence type="ECO:0000256" key="1">
    <source>
        <dbReference type="SAM" id="MobiDB-lite"/>
    </source>
</evidence>
<keyword evidence="3" id="KW-1185">Reference proteome</keyword>
<comment type="caution">
    <text evidence="2">The sequence shown here is derived from an EMBL/GenBank/DDBJ whole genome shotgun (WGS) entry which is preliminary data.</text>
</comment>
<reference evidence="2" key="1">
    <citation type="submission" date="2022-11" db="EMBL/GenBank/DDBJ databases">
        <authorList>
            <person name="Petersen C."/>
        </authorList>
    </citation>
    <scope>NUCLEOTIDE SEQUENCE</scope>
    <source>
        <strain evidence="2">IBT 23319</strain>
    </source>
</reference>
<accession>A0A9W9PC01</accession>
<dbReference type="Proteomes" id="UP001147733">
    <property type="component" value="Unassembled WGS sequence"/>
</dbReference>
<organism evidence="2 3">
    <name type="scientific">Penicillium citrinum</name>
    <dbReference type="NCBI Taxonomy" id="5077"/>
    <lineage>
        <taxon>Eukaryota</taxon>
        <taxon>Fungi</taxon>
        <taxon>Dikarya</taxon>
        <taxon>Ascomycota</taxon>
        <taxon>Pezizomycotina</taxon>
        <taxon>Eurotiomycetes</taxon>
        <taxon>Eurotiomycetidae</taxon>
        <taxon>Eurotiales</taxon>
        <taxon>Aspergillaceae</taxon>
        <taxon>Penicillium</taxon>
    </lineage>
</organism>
<dbReference type="EMBL" id="JAPQKT010000002">
    <property type="protein sequence ID" value="KAJ5241590.1"/>
    <property type="molecule type" value="Genomic_DNA"/>
</dbReference>